<sequence>MRFVRILPCTIGKDLGKSSSWYDVDGQAVFRKKNPGLHKQDNAEIMFSLGHCLSEGLC</sequence>
<accession>A0A379ZRD3</accession>
<organism evidence="1 2">
    <name type="scientific">Shewanella algae</name>
    <dbReference type="NCBI Taxonomy" id="38313"/>
    <lineage>
        <taxon>Bacteria</taxon>
        <taxon>Pseudomonadati</taxon>
        <taxon>Pseudomonadota</taxon>
        <taxon>Gammaproteobacteria</taxon>
        <taxon>Alteromonadales</taxon>
        <taxon>Shewanellaceae</taxon>
        <taxon>Shewanella</taxon>
    </lineage>
</organism>
<evidence type="ECO:0000313" key="1">
    <source>
        <dbReference type="EMBL" id="SUI66348.1"/>
    </source>
</evidence>
<dbReference type="Proteomes" id="UP000254069">
    <property type="component" value="Unassembled WGS sequence"/>
</dbReference>
<dbReference type="AlphaFoldDB" id="A0A379ZRD3"/>
<protein>
    <submittedName>
        <fullName evidence="1">Uncharacterized protein</fullName>
    </submittedName>
</protein>
<dbReference type="EMBL" id="UGYO01000001">
    <property type="protein sequence ID" value="SUI66348.1"/>
    <property type="molecule type" value="Genomic_DNA"/>
</dbReference>
<evidence type="ECO:0000313" key="2">
    <source>
        <dbReference type="Proteomes" id="UP000254069"/>
    </source>
</evidence>
<reference evidence="1 2" key="1">
    <citation type="submission" date="2018-06" db="EMBL/GenBank/DDBJ databases">
        <authorList>
            <consortium name="Pathogen Informatics"/>
            <person name="Doyle S."/>
        </authorList>
    </citation>
    <scope>NUCLEOTIDE SEQUENCE [LARGE SCALE GENOMIC DNA]</scope>
    <source>
        <strain evidence="1 2">NCTC10738</strain>
    </source>
</reference>
<proteinExistence type="predicted"/>
<gene>
    <name evidence="1" type="ORF">NCTC10738_01811</name>
</gene>
<keyword evidence="2" id="KW-1185">Reference proteome</keyword>
<name>A0A379ZRD3_9GAMM</name>